<protein>
    <recommendedName>
        <fullName evidence="16">AAA+ ATPase domain-containing protein</fullName>
    </recommendedName>
</protein>
<dbReference type="Gene3D" id="1.20.58.1120">
    <property type="match status" value="1"/>
</dbReference>
<evidence type="ECO:0000259" key="16">
    <source>
        <dbReference type="SMART" id="SM00382"/>
    </source>
</evidence>
<comment type="subcellular location">
    <subcellularLocation>
        <location evidence="1">Cell projection</location>
        <location evidence="1">Cilium</location>
        <location evidence="1">Flagellum</location>
    </subcellularLocation>
    <subcellularLocation>
        <location evidence="2">Cytoplasm</location>
        <location evidence="2">Cytoskeleton</location>
        <location evidence="2">Cilium axoneme</location>
    </subcellularLocation>
</comment>
<evidence type="ECO:0000256" key="12">
    <source>
        <dbReference type="ARBA" id="ARBA00023175"/>
    </source>
</evidence>
<feature type="domain" description="AAA+ ATPase" evidence="16">
    <location>
        <begin position="1421"/>
        <end position="1560"/>
    </location>
</feature>
<feature type="domain" description="AAA+ ATPase" evidence="16">
    <location>
        <begin position="2048"/>
        <end position="2195"/>
    </location>
</feature>
<dbReference type="FunFam" id="3.10.490.20:FF:000001">
    <property type="entry name" value="dynein heavy chain 7, axonemal"/>
    <property type="match status" value="1"/>
</dbReference>
<dbReference type="Gene3D" id="3.40.50.300">
    <property type="entry name" value="P-loop containing nucleotide triphosphate hydrolases"/>
    <property type="match status" value="5"/>
</dbReference>
<dbReference type="Gene3D" id="1.20.140.100">
    <property type="entry name" value="Dynein heavy chain, N-terminal domain 2"/>
    <property type="match status" value="1"/>
</dbReference>
<dbReference type="FunFam" id="3.40.50.300:FF:000044">
    <property type="entry name" value="Dynein heavy chain 5, axonemal"/>
    <property type="match status" value="1"/>
</dbReference>
<dbReference type="InterPro" id="IPR004273">
    <property type="entry name" value="Dynein_heavy_D6_P-loop"/>
</dbReference>
<dbReference type="SMART" id="SM00382">
    <property type="entry name" value="AAA"/>
    <property type="match status" value="2"/>
</dbReference>
<dbReference type="FunFam" id="1.20.1270.280:FF:000001">
    <property type="entry name" value="dynein heavy chain 7, axonemal"/>
    <property type="match status" value="1"/>
</dbReference>
<dbReference type="Gene3D" id="3.10.490.20">
    <property type="match status" value="1"/>
</dbReference>
<dbReference type="Gene3D" id="1.10.8.710">
    <property type="match status" value="1"/>
</dbReference>
<dbReference type="InterPro" id="IPR026983">
    <property type="entry name" value="DHC"/>
</dbReference>
<dbReference type="Gene3D" id="1.10.8.1220">
    <property type="match status" value="1"/>
</dbReference>
<dbReference type="Gene3D" id="1.10.472.130">
    <property type="match status" value="1"/>
</dbReference>
<dbReference type="GO" id="GO:0003341">
    <property type="term" value="P:cilium movement"/>
    <property type="evidence" value="ECO:0007669"/>
    <property type="project" value="UniProtKB-ARBA"/>
</dbReference>
<evidence type="ECO:0000256" key="7">
    <source>
        <dbReference type="ARBA" id="ARBA00022840"/>
    </source>
</evidence>
<dbReference type="Gene3D" id="1.10.287.2620">
    <property type="match status" value="1"/>
</dbReference>
<dbReference type="Pfam" id="PF12777">
    <property type="entry name" value="MT"/>
    <property type="match status" value="1"/>
</dbReference>
<dbReference type="SMR" id="A0A7M7H2L1"/>
<dbReference type="Pfam" id="PF03028">
    <property type="entry name" value="Dynein_heavy"/>
    <property type="match status" value="1"/>
</dbReference>
<accession>A0A7M7H2L1</accession>
<dbReference type="PANTHER" id="PTHR22878:SF73">
    <property type="entry name" value="DYNEIN AXONEMAL HEAVY CHAIN 1"/>
    <property type="match status" value="1"/>
</dbReference>
<dbReference type="InterPro" id="IPR043157">
    <property type="entry name" value="Dynein_AAA1S"/>
</dbReference>
<dbReference type="Pfam" id="PF12781">
    <property type="entry name" value="AAA_9"/>
    <property type="match status" value="1"/>
</dbReference>
<evidence type="ECO:0000256" key="2">
    <source>
        <dbReference type="ARBA" id="ARBA00004430"/>
    </source>
</evidence>
<dbReference type="Pfam" id="PF22597">
    <property type="entry name" value="DYN_lid"/>
    <property type="match status" value="1"/>
</dbReference>
<name>A0A7M7H2L1_NASVI</name>
<dbReference type="InterPro" id="IPR054354">
    <property type="entry name" value="DYNC2H1-like_lid"/>
</dbReference>
<dbReference type="KEGG" id="nvi:100114223"/>
<keyword evidence="9" id="KW-0243">Dynein</keyword>
<dbReference type="InterPro" id="IPR042219">
    <property type="entry name" value="AAA_lid_11_sf"/>
</dbReference>
<dbReference type="InterPro" id="IPR042222">
    <property type="entry name" value="Dynein_2_N"/>
</dbReference>
<evidence type="ECO:0000256" key="3">
    <source>
        <dbReference type="ARBA" id="ARBA00008887"/>
    </source>
</evidence>
<evidence type="ECO:0000256" key="1">
    <source>
        <dbReference type="ARBA" id="ARBA00004230"/>
    </source>
</evidence>
<dbReference type="FunFam" id="3.40.50.300:FF:000362">
    <property type="entry name" value="Dynein, axonemal, heavy chain 6"/>
    <property type="match status" value="1"/>
</dbReference>
<evidence type="ECO:0000256" key="14">
    <source>
        <dbReference type="ARBA" id="ARBA00023273"/>
    </source>
</evidence>
<dbReference type="Gene3D" id="6.10.140.1060">
    <property type="match status" value="1"/>
</dbReference>
<reference evidence="17" key="1">
    <citation type="submission" date="2021-01" db="UniProtKB">
        <authorList>
            <consortium name="EnsemblMetazoa"/>
        </authorList>
    </citation>
    <scope>IDENTIFICATION</scope>
</reference>
<keyword evidence="14" id="KW-0966">Cell projection</keyword>
<dbReference type="Gene3D" id="1.10.8.720">
    <property type="entry name" value="Region D6 of dynein motor"/>
    <property type="match status" value="1"/>
</dbReference>
<dbReference type="Pfam" id="PF08393">
    <property type="entry name" value="DHC_N2"/>
    <property type="match status" value="1"/>
</dbReference>
<keyword evidence="8" id="KW-0282">Flagellum</keyword>
<dbReference type="RefSeq" id="XP_008204847.1">
    <property type="nucleotide sequence ID" value="XM_008206625.2"/>
</dbReference>
<dbReference type="InterPro" id="IPR013602">
    <property type="entry name" value="Dynein_heavy_linker"/>
</dbReference>
<comment type="similarity">
    <text evidence="3">Belongs to the dynein heavy chain family.</text>
</comment>
<dbReference type="GO" id="GO:0031514">
    <property type="term" value="C:motile cilium"/>
    <property type="evidence" value="ECO:0007669"/>
    <property type="project" value="UniProtKB-SubCell"/>
</dbReference>
<dbReference type="InterPro" id="IPR027417">
    <property type="entry name" value="P-loop_NTPase"/>
</dbReference>
<dbReference type="Pfam" id="PF18199">
    <property type="entry name" value="Dynein_C"/>
    <property type="match status" value="1"/>
</dbReference>
<dbReference type="FunFam" id="3.40.50.300:FF:001145">
    <property type="entry name" value="Putative dynein heavy chain"/>
    <property type="match status" value="1"/>
</dbReference>
<dbReference type="Pfam" id="PF17852">
    <property type="entry name" value="Dynein_AAA_lid"/>
    <property type="match status" value="1"/>
</dbReference>
<keyword evidence="11" id="KW-0969">Cilium</keyword>
<feature type="coiled-coil region" evidence="15">
    <location>
        <begin position="2683"/>
        <end position="2724"/>
    </location>
</feature>
<dbReference type="EnsemblMetazoa" id="XM_008206625">
    <property type="protein sequence ID" value="XP_008204847"/>
    <property type="gene ID" value="LOC100114223"/>
</dbReference>
<dbReference type="Pfam" id="PF18198">
    <property type="entry name" value="AAA_lid_11"/>
    <property type="match status" value="1"/>
</dbReference>
<evidence type="ECO:0000256" key="4">
    <source>
        <dbReference type="ARBA" id="ARBA00022490"/>
    </source>
</evidence>
<feature type="coiled-coil region" evidence="15">
    <location>
        <begin position="2876"/>
        <end position="2931"/>
    </location>
</feature>
<evidence type="ECO:0000256" key="6">
    <source>
        <dbReference type="ARBA" id="ARBA00022741"/>
    </source>
</evidence>
<dbReference type="SUPFAM" id="SSF52540">
    <property type="entry name" value="P-loop containing nucleoside triphosphate hydrolases"/>
    <property type="match status" value="4"/>
</dbReference>
<dbReference type="InterPro" id="IPR003593">
    <property type="entry name" value="AAA+_ATPase"/>
</dbReference>
<dbReference type="FunFam" id="3.40.50.300:FF:002141">
    <property type="entry name" value="Dynein heavy chain"/>
    <property type="match status" value="1"/>
</dbReference>
<dbReference type="FunFam" id="1.10.8.1220:FF:000001">
    <property type="entry name" value="Dynein axonemal heavy chain 5"/>
    <property type="match status" value="1"/>
</dbReference>
<dbReference type="GO" id="GO:0005874">
    <property type="term" value="C:microtubule"/>
    <property type="evidence" value="ECO:0007669"/>
    <property type="project" value="UniProtKB-KW"/>
</dbReference>
<dbReference type="GO" id="GO:0030286">
    <property type="term" value="C:dynein complex"/>
    <property type="evidence" value="ECO:0007669"/>
    <property type="project" value="UniProtKB-KW"/>
</dbReference>
<keyword evidence="12" id="KW-0505">Motor protein</keyword>
<organism evidence="17 18">
    <name type="scientific">Nasonia vitripennis</name>
    <name type="common">Parasitic wasp</name>
    <dbReference type="NCBI Taxonomy" id="7425"/>
    <lineage>
        <taxon>Eukaryota</taxon>
        <taxon>Metazoa</taxon>
        <taxon>Ecdysozoa</taxon>
        <taxon>Arthropoda</taxon>
        <taxon>Hexapoda</taxon>
        <taxon>Insecta</taxon>
        <taxon>Pterygota</taxon>
        <taxon>Neoptera</taxon>
        <taxon>Endopterygota</taxon>
        <taxon>Hymenoptera</taxon>
        <taxon>Apocrita</taxon>
        <taxon>Proctotrupomorpha</taxon>
        <taxon>Chalcidoidea</taxon>
        <taxon>Pteromalidae</taxon>
        <taxon>Pteromalinae</taxon>
        <taxon>Nasonia</taxon>
    </lineage>
</organism>
<evidence type="ECO:0000256" key="8">
    <source>
        <dbReference type="ARBA" id="ARBA00022846"/>
    </source>
</evidence>
<dbReference type="FunFam" id="1.20.920.20:FF:000001">
    <property type="entry name" value="dynein heavy chain 2, axonemal"/>
    <property type="match status" value="1"/>
</dbReference>
<dbReference type="InterPro" id="IPR024317">
    <property type="entry name" value="Dynein_heavy_chain_D4_dom"/>
</dbReference>
<evidence type="ECO:0000256" key="10">
    <source>
        <dbReference type="ARBA" id="ARBA00023054"/>
    </source>
</evidence>
<dbReference type="InterPro" id="IPR043160">
    <property type="entry name" value="Dynein_C_barrel"/>
</dbReference>
<evidence type="ECO:0000256" key="5">
    <source>
        <dbReference type="ARBA" id="ARBA00022701"/>
    </source>
</evidence>
<dbReference type="Gene3D" id="3.20.180.20">
    <property type="entry name" value="Dynein heavy chain, N-terminal domain 2"/>
    <property type="match status" value="1"/>
</dbReference>
<dbReference type="GO" id="GO:0051959">
    <property type="term" value="F:dynein light intermediate chain binding"/>
    <property type="evidence" value="ECO:0007669"/>
    <property type="project" value="InterPro"/>
</dbReference>
<dbReference type="GO" id="GO:0045505">
    <property type="term" value="F:dynein intermediate chain binding"/>
    <property type="evidence" value="ECO:0007669"/>
    <property type="project" value="InterPro"/>
</dbReference>
<keyword evidence="7" id="KW-0067">ATP-binding</keyword>
<dbReference type="GO" id="GO:0005930">
    <property type="term" value="C:axoneme"/>
    <property type="evidence" value="ECO:0007669"/>
    <property type="project" value="UniProtKB-SubCell"/>
</dbReference>
<dbReference type="Pfam" id="PF12780">
    <property type="entry name" value="AAA_8"/>
    <property type="match status" value="1"/>
</dbReference>
<dbReference type="Pfam" id="PF12774">
    <property type="entry name" value="AAA_6"/>
    <property type="match status" value="1"/>
</dbReference>
<sequence length="4080" mass="465244">MELGTKRGVSSRKRRCYYSELVTGKVVTPAVAATLARDSQLGITRSCGSPTARNLVKATPASGHVIPNERWISFPQDPSTFFPGQAFSPKVQMGLEMGSKRLVRNVEVQRRRRLYRDLNLENILYERGIRANDILDSSFLPLETFDNEEYDCRTPDEWLDLGLVGGRRYPVPAEALLESSAEESTPSWRPVAVINYVPSSRLWQILTLDSSSRTFHRSRLYFRFFAEDPRIFAQRIEAAMLARRRAEVGLRYQLYLDCMPIDGVFSDVVNEPLVSETNHIASVRLEVERHYQRVMWDLECRLQLRDHPAVSDFLLSLEPIAPHSYHQPSASLIPSSRSVKEIGEFVQWNSLYVHTEVYEAMLSIFDSCRQVSEMSLFSLKSSRALTLDEFFAQQLQTSHSIVTRLREQWIGDVTRTVRMCLRDIGKGWFDLRQRRSDVYDVMKLKRFMALVKHHMQSALRTMIESSSMEYSMALVIPNSSLLDVAEDFTWGMDLKSSPFESTAAALFEMNLCMNDEGAFYETNPELFEVKIDHLLTSALQQCQQIPEIEPMLLNNLTFVKHQCINGVSFGEDSIRRKRERLWETYRKAVIPLLSYAKAYDRYIDLFKFDVDDYINNFKGEEYTISELRDAIHSRFSNKWTLEQELPDHIVIGAFYVNVDKVRKHLIDKQQNIVDCLLRMHADCLRRQTEDALEEFRSIYQKLKTDPLNIEQLTEMREWMEGLPVIVDNQRKALQKVKVDYDALDAFHYNLNDEEFEAKWQAMLFPAKIHSQIAESQELLEYLGKEKFYQLQLQDENSISERIDTLLGSVSNICTYSDVKKIQDISLEIKRTWKILTETQEHGILLNSRQKLFGAPVVPFERLTKLVKQFEPYKSFWLTVADWLNWKKIWMENPLVSVDGAPIEGMLNDMLKTMSRSAKTFQDQPDLSGLANEMKSEMELFKPCVGIIQALRNPGMKSRHMQELSDETGIKLTTSQELSFQQLVQLGVMNFQEKIKEKAESAAKEHAIEEALHKMTTEWESLRMEVIPYKDTGTYIMKISDEVQLLLDDHAINTQQIGFSPFKAAFEEEIDDWAGKLKLAQEVILLWIDVQRIWMYLEPIFSSEDINRQLPVESKKYSTMERNWRRIMKQAFDNPIIMKQCADRSLLESLRECLSLLEVVQKGLSDYLESRRMLFPRFFFLSDDELLEILAQTRNVRAVQPHLKKCFENMKELRFEQDLSITRMYSAEGEEVVLDKPVRPEGSVENWLGAVEETMRSTIRQKISQALERIEGMPRKDWVIAWPGQVSLCGGQTSWTSHVERAIAEGRLDDYFKVMISQLDDLRSLVRNPQTEIQRLMLEAIITIEVHARDVLLKLIKAGVSSANDFDWISQLRYYWMDSELKVRAVNAEFEYGYEYLGNNGRLVITPLTDRCYLTLTGALHLKFGGAPAGPAGTGKTETTKDLAKAFAIQCVVFNCSDQLDFMSMGKFFKGLASSGAWACFDEFNRIDIEVLSVIAQQIMTIQKAQQLNADRFLFEGVELGLKASCAVFITMNPGYAGRTELPDNLKALFRPVAMMVPNYTLIAEISLFSCGFIEAKTLAAKITATFKLSSEQLSAQDHYDFGMRSVKTVIAVAGILKREQTDMGEEQICLRALRDVNVPKFLKDDLKLFDGIVSDLFPKVEEKSIDYDMFIAAVRKTIADMGLADVKEFVKKVIQLYETTLVRHGLMLVGPTGSGKTKCYEVLQKTCTRLRGRAQPSGKPFVPVHCYVLNPKSVSMGQLYGEFDPNTHEWTDGILPMLIRAGTAATDDDKRWYVFDGPVDAVWIENMNTVLDDNKKLCLSSGEIMRLSPTQTMIFEVADLKVASPATVSRCGMVYLEPEGLGIKPLIDCWVQKLPERMTDSAADISRLAYLLLPSSLQYLRSDLREIVTSVDSGLIRSYFNLMDSQIASSKSSDDKSLVAHLIEPWSAFALVWSIGATCDYDGRYLFSDWLRRLQRNAGCRLIFPEDGLVYDYRLHESEEESEIRWVKWLEDVPAFIVRAEDKFSDMEVPTVDMVRTSALIDRLLIRDCNVLCVGPTGSGKTLTVSAKLSRDMPKRYVCDFVIFSARTSANQTQDLIDGKLDKRRKGVYGPPVTKRQIFFIDDLNMPALETYGAQPPIELLRQFMDFKGWYDRKDIGSFRLIEDVSIIGAMGPPGGGRNPVTSRLLRHFHFVAFPEMEDETKKNIFGSILSSWLSRTSQAELLGPMVDATVRVFATICKELLPTPDKSHYTFNVRDLGKVVQGILMAEPARIRKTEELLLLWYHENCRVFSDRLTNEADRNWFEHLLLTSLQSNFNYDVGHARELFAKGKTLFYSDFCNSEGRYERVPSAETLEKSLLDFLEDYNGSSTTPLSLVLFEDAMAHVCRITRILRQSPGNVLLLGMGGSGRQSLTKLSAHIADYGCFQIELSQAYSTRDWREDVKQLLLKTGLQHALRVFLFSDTQIKSELFLEDINNVLSSGDVPNIYQPDELDSIFQAMRSRVQEAGLQINRSNLLAAYQKSVRNNLHMVVSMCPVGEQFRARIRQFPALVNLCTIDWFDPWPDSALQRVAMHFLQNVKDEGITDEVLTSIVDTCQFMHSSVVEASQCYLQELNRHNYVTPTCYLELISSYGDLLAKQRNELTLAISRLSTGLERLASTEVEVKEMQTVLEKMKPELERAAVIAAEMIEQIARDTVEAEKARAEAAEQEHEASKLKRENQAIRDEAEADLSTARPMLEAAEASLKALNKNDVTEVKAMKRPPVGVVLVIEAICIIKKVKPHRVAGEKPGEKLNDYWTPGSQMLADAGHFLASLENYDKQELNDEMIEKLRGYVESPDFQPQKVLQASKACHSLCLWVHAMYNYYFVNLRVAPKMEALSRAEKELAITEATLVSAMAKLREVQDGLDRLQEKFQREQARQAELELQKQLCEERMSRAVRLISGLAGERRRWLDSVQEIRLALTNVVGDILLSAGAIAYLTPFIDTYRKRLLSLWYGQLDTGGVPHTAGCTPVTVLGDPLEIRGWQMAGLPRDSLSVENAVLVGKSKRWPLFIDPQGQANRWIRNMGQLSGLSTVRMTDKDLLRVVESCVRFGRACLIENVALELEASLDTILMRSLFRQAGQLCVKIADNIVPYNPDFRLYLTSKLPNPHYAPEIAVKVLLVNFSLTASALQDQMLTLVVMQERPELEETRSALILSSAQMRRELKDIEARILQRLALSEGSAVDDIDLVLTLEASKLKSEEIKVKVHSAEATQADIDSARSLYIPVSERAQILFFCLLDLQQVDTMYQYSLEWFVRIFISSIIGSDKSESIGTRVKNINEHFTYALFVEVCRSLFEKHKLHFAFLLCIRIQMEEGLVNLDEWRFLLSGTIPPEEKPNPAKDWLPQRCWIEIQSLQALPKFQNFVSFFKSLISEFKRIFDDPEPESASYPEPWQSQLDDFSKLLVLKCLRPDKVTNAMQRYIAKNLGERFVEPQTSGLDAIYEESSPTTPLIFILSSGTDPASELHKFAEKLKMARKLYSISLGQGQGPRAEVMLRQSVEAGYWLFFQNCHLAPSWMPKLELLVESLPPEMTHRDFRLWLTSMPSAAFPVSILQNGSKMTIEPPRGIKANVLRAYTTQVPEMREFLESEHPKVGQFKALLFSLCLFHAVLLERRKFGPLGFNIPYEFTDGDFAICMSQLHMFLMEYEQTPFKVLIYTAGHINYGGRLTDDWDRRCVLTLLQNFYNEAALSTGHPFDAQGYYRQPSAETSLADYITLVKGFPLNDEPGVFGLHANADISYARAETYSCLATLLALQPREIGGSIKGKDEVTAALAESILKTLPETFDLADVQNRYPVSYEESLNTVLLQESRRYNALLAEMSSSLNDLLRGLKGLVVMSEKLESMAELMYSNRVPENWQSLAFASLKPLGAWMEDLRRRVGFIRSWQVEGIPAAFWISGFYFPQAFLTGTLQNFARRQAVSVDTVDFAFEVLPDKPRERPREGCVVYGLFLEGCRWDGVALAESMPKELFTEMHPILLLPETKRQSPESGIYECPVYKTVQRAGTLSTTGHSTNFVLTMEIPSRLPQAHWIARGVALICSLDY</sequence>
<dbReference type="InterPro" id="IPR041466">
    <property type="entry name" value="Dynein_AAA5_ext"/>
</dbReference>
<keyword evidence="18" id="KW-1185">Reference proteome</keyword>
<dbReference type="FunFam" id="1.20.58.1120:FF:000001">
    <property type="entry name" value="dynein heavy chain 2, axonemal"/>
    <property type="match status" value="1"/>
</dbReference>
<dbReference type="FunFam" id="1.10.8.710:FF:000004">
    <property type="entry name" value="Dynein axonemal heavy chain 6"/>
    <property type="match status" value="1"/>
</dbReference>
<dbReference type="GO" id="GO:0005524">
    <property type="term" value="F:ATP binding"/>
    <property type="evidence" value="ECO:0007669"/>
    <property type="project" value="UniProtKB-KW"/>
</dbReference>
<dbReference type="Gene3D" id="1.20.920.20">
    <property type="match status" value="1"/>
</dbReference>
<evidence type="ECO:0000313" key="17">
    <source>
        <dbReference type="EnsemblMetazoa" id="XP_008204847"/>
    </source>
</evidence>
<proteinExistence type="inferred from homology"/>
<dbReference type="Pfam" id="PF12775">
    <property type="entry name" value="AAA_7"/>
    <property type="match status" value="1"/>
</dbReference>
<dbReference type="Gene3D" id="1.20.920.30">
    <property type="match status" value="1"/>
</dbReference>
<evidence type="ECO:0000256" key="9">
    <source>
        <dbReference type="ARBA" id="ARBA00023017"/>
    </source>
</evidence>
<dbReference type="Proteomes" id="UP000002358">
    <property type="component" value="Chromosome 1"/>
</dbReference>
<dbReference type="Gene3D" id="1.20.1270.280">
    <property type="match status" value="1"/>
</dbReference>
<dbReference type="FunFam" id="3.20.180.20:FF:000003">
    <property type="entry name" value="Dynein heavy chain 12, axonemal"/>
    <property type="match status" value="1"/>
</dbReference>
<dbReference type="FunFam" id="3.40.50.300:FF:000353">
    <property type="entry name" value="Dynein axonemal heavy chain 1"/>
    <property type="match status" value="1"/>
</dbReference>
<dbReference type="FunFam" id="1.20.920.30:FF:000005">
    <property type="entry name" value="Dynein, axonemal, heavy chain 2"/>
    <property type="match status" value="1"/>
</dbReference>
<dbReference type="InterPro" id="IPR035706">
    <property type="entry name" value="AAA_9"/>
</dbReference>
<keyword evidence="6" id="KW-0547">Nucleotide-binding</keyword>
<dbReference type="PANTHER" id="PTHR22878">
    <property type="entry name" value="DYNEIN HEAVY CHAIN 6, AXONEMAL-LIKE-RELATED"/>
    <property type="match status" value="1"/>
</dbReference>
<keyword evidence="13" id="KW-0206">Cytoskeleton</keyword>
<dbReference type="InterPro" id="IPR041228">
    <property type="entry name" value="Dynein_C"/>
</dbReference>
<keyword evidence="10 15" id="KW-0175">Coiled coil</keyword>
<keyword evidence="5" id="KW-0493">Microtubule</keyword>
<dbReference type="InterPro" id="IPR024743">
    <property type="entry name" value="Dynein_HC_stalk"/>
</dbReference>
<evidence type="ECO:0000256" key="13">
    <source>
        <dbReference type="ARBA" id="ARBA00023212"/>
    </source>
</evidence>
<dbReference type="GeneID" id="100114223"/>
<evidence type="ECO:0000256" key="11">
    <source>
        <dbReference type="ARBA" id="ARBA00023069"/>
    </source>
</evidence>
<dbReference type="FunFam" id="1.20.140.100:FF:000004">
    <property type="entry name" value="Dynein axonemal heavy chain 6"/>
    <property type="match status" value="1"/>
</dbReference>
<dbReference type="GO" id="GO:0008569">
    <property type="term" value="F:minus-end-directed microtubule motor activity"/>
    <property type="evidence" value="ECO:0007669"/>
    <property type="project" value="InterPro"/>
</dbReference>
<dbReference type="InterPro" id="IPR041658">
    <property type="entry name" value="AAA_lid_11"/>
</dbReference>
<evidence type="ECO:0000313" key="18">
    <source>
        <dbReference type="Proteomes" id="UP000002358"/>
    </source>
</evidence>
<dbReference type="OrthoDB" id="447173at2759"/>
<keyword evidence="4" id="KW-0963">Cytoplasm</keyword>
<dbReference type="FunFam" id="1.10.8.720:FF:000001">
    <property type="entry name" value="dynein heavy chain 7, axonemal"/>
    <property type="match status" value="1"/>
</dbReference>
<dbReference type="InParanoid" id="A0A7M7H2L1"/>
<dbReference type="InterPro" id="IPR042228">
    <property type="entry name" value="Dynein_linker_3"/>
</dbReference>
<evidence type="ECO:0000256" key="15">
    <source>
        <dbReference type="SAM" id="Coils"/>
    </source>
</evidence>
<dbReference type="InterPro" id="IPR035699">
    <property type="entry name" value="AAA_6"/>
</dbReference>